<organism evidence="2 3">
    <name type="scientific">Laccaria amethystina LaAM-08-1</name>
    <dbReference type="NCBI Taxonomy" id="1095629"/>
    <lineage>
        <taxon>Eukaryota</taxon>
        <taxon>Fungi</taxon>
        <taxon>Dikarya</taxon>
        <taxon>Basidiomycota</taxon>
        <taxon>Agaricomycotina</taxon>
        <taxon>Agaricomycetes</taxon>
        <taxon>Agaricomycetidae</taxon>
        <taxon>Agaricales</taxon>
        <taxon>Agaricineae</taxon>
        <taxon>Hydnangiaceae</taxon>
        <taxon>Laccaria</taxon>
    </lineage>
</organism>
<dbReference type="HOGENOM" id="CLU_2961169_0_0_1"/>
<protein>
    <submittedName>
        <fullName evidence="2">Uncharacterized protein</fullName>
    </submittedName>
</protein>
<proteinExistence type="predicted"/>
<reference evidence="3" key="2">
    <citation type="submission" date="2015-01" db="EMBL/GenBank/DDBJ databases">
        <title>Evolutionary Origins and Diversification of the Mycorrhizal Mutualists.</title>
        <authorList>
            <consortium name="DOE Joint Genome Institute"/>
            <consortium name="Mycorrhizal Genomics Consortium"/>
            <person name="Kohler A."/>
            <person name="Kuo A."/>
            <person name="Nagy L.G."/>
            <person name="Floudas D."/>
            <person name="Copeland A."/>
            <person name="Barry K.W."/>
            <person name="Cichocki N."/>
            <person name="Veneault-Fourrey C."/>
            <person name="LaButti K."/>
            <person name="Lindquist E.A."/>
            <person name="Lipzen A."/>
            <person name="Lundell T."/>
            <person name="Morin E."/>
            <person name="Murat C."/>
            <person name="Riley R."/>
            <person name="Ohm R."/>
            <person name="Sun H."/>
            <person name="Tunlid A."/>
            <person name="Henrissat B."/>
            <person name="Grigoriev I.V."/>
            <person name="Hibbett D.S."/>
            <person name="Martin F."/>
        </authorList>
    </citation>
    <scope>NUCLEOTIDE SEQUENCE [LARGE SCALE GENOMIC DNA]</scope>
    <source>
        <strain evidence="3">LaAM-08-1</strain>
    </source>
</reference>
<feature type="region of interest" description="Disordered" evidence="1">
    <location>
        <begin position="1"/>
        <end position="27"/>
    </location>
</feature>
<evidence type="ECO:0000256" key="1">
    <source>
        <dbReference type="SAM" id="MobiDB-lite"/>
    </source>
</evidence>
<reference evidence="2 3" key="1">
    <citation type="submission" date="2014-04" db="EMBL/GenBank/DDBJ databases">
        <authorList>
            <consortium name="DOE Joint Genome Institute"/>
            <person name="Kuo A."/>
            <person name="Kohler A."/>
            <person name="Nagy L.G."/>
            <person name="Floudas D."/>
            <person name="Copeland A."/>
            <person name="Barry K.W."/>
            <person name="Cichocki N."/>
            <person name="Veneault-Fourrey C."/>
            <person name="LaButti K."/>
            <person name="Lindquist E.A."/>
            <person name="Lipzen A."/>
            <person name="Lundell T."/>
            <person name="Morin E."/>
            <person name="Murat C."/>
            <person name="Sun H."/>
            <person name="Tunlid A."/>
            <person name="Henrissat B."/>
            <person name="Grigoriev I.V."/>
            <person name="Hibbett D.S."/>
            <person name="Martin F."/>
            <person name="Nordberg H.P."/>
            <person name="Cantor M.N."/>
            <person name="Hua S.X."/>
        </authorList>
    </citation>
    <scope>NUCLEOTIDE SEQUENCE [LARGE SCALE GENOMIC DNA]</scope>
    <source>
        <strain evidence="2 3">LaAM-08-1</strain>
    </source>
</reference>
<dbReference type="Proteomes" id="UP000054477">
    <property type="component" value="Unassembled WGS sequence"/>
</dbReference>
<accession>A0A0C9XYG7</accession>
<dbReference type="EMBL" id="KN838588">
    <property type="protein sequence ID" value="KIK02757.1"/>
    <property type="molecule type" value="Genomic_DNA"/>
</dbReference>
<gene>
    <name evidence="2" type="ORF">K443DRAFT_677343</name>
</gene>
<dbReference type="AlphaFoldDB" id="A0A0C9XYG7"/>
<evidence type="ECO:0000313" key="3">
    <source>
        <dbReference type="Proteomes" id="UP000054477"/>
    </source>
</evidence>
<sequence length="59" mass="6948">MTRQDEPHLENLKNEPEAFNRVDDMGRGRVEGEREEVVAVANRHDWRTKASSDSRKLQR</sequence>
<keyword evidence="3" id="KW-1185">Reference proteome</keyword>
<name>A0A0C9XYG7_9AGAR</name>
<evidence type="ECO:0000313" key="2">
    <source>
        <dbReference type="EMBL" id="KIK02757.1"/>
    </source>
</evidence>